<evidence type="ECO:0000256" key="4">
    <source>
        <dbReference type="ARBA" id="ARBA00022989"/>
    </source>
</evidence>
<feature type="transmembrane region" description="Helical" evidence="6">
    <location>
        <begin position="60"/>
        <end position="82"/>
    </location>
</feature>
<dbReference type="OrthoDB" id="137390at2157"/>
<dbReference type="Pfam" id="PF01594">
    <property type="entry name" value="AI-2E_transport"/>
    <property type="match status" value="1"/>
</dbReference>
<dbReference type="GeneID" id="35594613"/>
<feature type="transmembrane region" description="Helical" evidence="6">
    <location>
        <begin position="186"/>
        <end position="210"/>
    </location>
</feature>
<keyword evidence="3 6" id="KW-0812">Transmembrane</keyword>
<dbReference type="PANTHER" id="PTHR21716:SF4">
    <property type="entry name" value="TRANSMEMBRANE PROTEIN 245"/>
    <property type="match status" value="1"/>
</dbReference>
<dbReference type="KEGG" id="srub:C2R22_20935"/>
<dbReference type="Proteomes" id="UP000236584">
    <property type="component" value="Chromosome"/>
</dbReference>
<reference evidence="7 8" key="1">
    <citation type="submission" date="2018-01" db="EMBL/GenBank/DDBJ databases">
        <title>Complete genome sequence of Salinigranum rubrum GX10T, an extremely halophilic archaeon isolated from a marine solar saltern.</title>
        <authorList>
            <person name="Han S."/>
        </authorList>
    </citation>
    <scope>NUCLEOTIDE SEQUENCE [LARGE SCALE GENOMIC DNA]</scope>
    <source>
        <strain evidence="7 8">GX10</strain>
    </source>
</reference>
<comment type="similarity">
    <text evidence="2">Belongs to the autoinducer-2 exporter (AI-2E) (TC 2.A.86) family.</text>
</comment>
<comment type="subcellular location">
    <subcellularLocation>
        <location evidence="1">Membrane</location>
        <topology evidence="1">Multi-pass membrane protein</topology>
    </subcellularLocation>
</comment>
<dbReference type="RefSeq" id="WP_103427495.1">
    <property type="nucleotide sequence ID" value="NZ_CP026309.1"/>
</dbReference>
<feature type="transmembrane region" description="Helical" evidence="6">
    <location>
        <begin position="130"/>
        <end position="152"/>
    </location>
</feature>
<keyword evidence="5 6" id="KW-0472">Membrane</keyword>
<evidence type="ECO:0000313" key="7">
    <source>
        <dbReference type="EMBL" id="AUV83806.1"/>
    </source>
</evidence>
<accession>A0A2I8VPH7</accession>
<evidence type="ECO:0000256" key="3">
    <source>
        <dbReference type="ARBA" id="ARBA00022692"/>
    </source>
</evidence>
<protein>
    <submittedName>
        <fullName evidence="7">AI-2E family transporter</fullName>
    </submittedName>
</protein>
<name>A0A2I8VPH7_9EURY</name>
<dbReference type="EMBL" id="CP026309">
    <property type="protein sequence ID" value="AUV83806.1"/>
    <property type="molecule type" value="Genomic_DNA"/>
</dbReference>
<evidence type="ECO:0000256" key="6">
    <source>
        <dbReference type="SAM" id="Phobius"/>
    </source>
</evidence>
<evidence type="ECO:0000313" key="8">
    <source>
        <dbReference type="Proteomes" id="UP000236584"/>
    </source>
</evidence>
<organism evidence="7 8">
    <name type="scientific">Salinigranum rubrum</name>
    <dbReference type="NCBI Taxonomy" id="755307"/>
    <lineage>
        <taxon>Archaea</taxon>
        <taxon>Methanobacteriati</taxon>
        <taxon>Methanobacteriota</taxon>
        <taxon>Stenosarchaea group</taxon>
        <taxon>Halobacteria</taxon>
        <taxon>Halobacteriales</taxon>
        <taxon>Haloferacaceae</taxon>
        <taxon>Salinigranum</taxon>
    </lineage>
</organism>
<evidence type="ECO:0000256" key="1">
    <source>
        <dbReference type="ARBA" id="ARBA00004141"/>
    </source>
</evidence>
<dbReference type="InterPro" id="IPR002549">
    <property type="entry name" value="AI-2E-like"/>
</dbReference>
<proteinExistence type="inferred from homology"/>
<evidence type="ECO:0000256" key="2">
    <source>
        <dbReference type="ARBA" id="ARBA00009773"/>
    </source>
</evidence>
<sequence length="335" mass="35735">MALPRRYVLGGLLVVLTVVAAALLYDVIGTVFFAVTVAYLLVPVHEELVDRGLGERLATVVVTFAALVGVIAVVAPLVFLTASRLTETLALLSTLPATYEVEFLGRMFTIQVADLRASMVEIVRSVGQQLLVSLPVLLVKFTLFVFLVYSLLQRSEAVAQSLLAVVPPEYRRVAKALNRRARNTLFGIYILQAATAVGTFVIALPVFFLLGYDSIITLSTVAAILQFIPIVGPSLLLLIIAIVHVAAGQLSQALVLLAVGGFFVAWLPDILIRPRLSKRAANLSGGVYFIGFVGGLLSMGAIGIIAGPLIVALVVEAAGLLSSEFNDVPVDELRE</sequence>
<feature type="transmembrane region" description="Helical" evidence="6">
    <location>
        <begin position="222"/>
        <end position="243"/>
    </location>
</feature>
<gene>
    <name evidence="7" type="ORF">C2R22_20935</name>
</gene>
<dbReference type="AlphaFoldDB" id="A0A2I8VPH7"/>
<dbReference type="PANTHER" id="PTHR21716">
    <property type="entry name" value="TRANSMEMBRANE PROTEIN"/>
    <property type="match status" value="1"/>
</dbReference>
<keyword evidence="8" id="KW-1185">Reference proteome</keyword>
<feature type="transmembrane region" description="Helical" evidence="6">
    <location>
        <begin position="287"/>
        <end position="315"/>
    </location>
</feature>
<feature type="transmembrane region" description="Helical" evidence="6">
    <location>
        <begin position="249"/>
        <end position="267"/>
    </location>
</feature>
<keyword evidence="4 6" id="KW-1133">Transmembrane helix</keyword>
<evidence type="ECO:0000256" key="5">
    <source>
        <dbReference type="ARBA" id="ARBA00023136"/>
    </source>
</evidence>
<dbReference type="GO" id="GO:0016020">
    <property type="term" value="C:membrane"/>
    <property type="evidence" value="ECO:0007669"/>
    <property type="project" value="UniProtKB-SubCell"/>
</dbReference>
<feature type="transmembrane region" description="Helical" evidence="6">
    <location>
        <begin position="7"/>
        <end position="40"/>
    </location>
</feature>